<sequence>MEEVFMPFPLFLITYYPYIRSNPDLIQGTRAKRPVQTERANSARQPKNVVHTAEVINGRAWTMVPDLVKVVR</sequence>
<protein>
    <submittedName>
        <fullName evidence="1">Uncharacterized protein</fullName>
    </submittedName>
</protein>
<gene>
    <name evidence="1" type="ORF">SK128_000473</name>
</gene>
<dbReference type="EMBL" id="JAXCGZ010009573">
    <property type="protein sequence ID" value="KAK7076691.1"/>
    <property type="molecule type" value="Genomic_DNA"/>
</dbReference>
<dbReference type="Proteomes" id="UP001381693">
    <property type="component" value="Unassembled WGS sequence"/>
</dbReference>
<comment type="caution">
    <text evidence="1">The sequence shown here is derived from an EMBL/GenBank/DDBJ whole genome shotgun (WGS) entry which is preliminary data.</text>
</comment>
<organism evidence="1 2">
    <name type="scientific">Halocaridina rubra</name>
    <name type="common">Hawaiian red shrimp</name>
    <dbReference type="NCBI Taxonomy" id="373956"/>
    <lineage>
        <taxon>Eukaryota</taxon>
        <taxon>Metazoa</taxon>
        <taxon>Ecdysozoa</taxon>
        <taxon>Arthropoda</taxon>
        <taxon>Crustacea</taxon>
        <taxon>Multicrustacea</taxon>
        <taxon>Malacostraca</taxon>
        <taxon>Eumalacostraca</taxon>
        <taxon>Eucarida</taxon>
        <taxon>Decapoda</taxon>
        <taxon>Pleocyemata</taxon>
        <taxon>Caridea</taxon>
        <taxon>Atyoidea</taxon>
        <taxon>Atyidae</taxon>
        <taxon>Halocaridina</taxon>
    </lineage>
</organism>
<evidence type="ECO:0000313" key="2">
    <source>
        <dbReference type="Proteomes" id="UP001381693"/>
    </source>
</evidence>
<keyword evidence="2" id="KW-1185">Reference proteome</keyword>
<reference evidence="1 2" key="1">
    <citation type="submission" date="2023-11" db="EMBL/GenBank/DDBJ databases">
        <title>Halocaridina rubra genome assembly.</title>
        <authorList>
            <person name="Smith C."/>
        </authorList>
    </citation>
    <scope>NUCLEOTIDE SEQUENCE [LARGE SCALE GENOMIC DNA]</scope>
    <source>
        <strain evidence="1">EP-1</strain>
        <tissue evidence="1">Whole</tissue>
    </source>
</reference>
<evidence type="ECO:0000313" key="1">
    <source>
        <dbReference type="EMBL" id="KAK7076691.1"/>
    </source>
</evidence>
<accession>A0AAN8X5N4</accession>
<dbReference type="AlphaFoldDB" id="A0AAN8X5N4"/>
<proteinExistence type="predicted"/>
<name>A0AAN8X5N4_HALRR</name>